<evidence type="ECO:0000313" key="3">
    <source>
        <dbReference type="Proteomes" id="UP000242752"/>
    </source>
</evidence>
<dbReference type="EMBL" id="PPRF01000032">
    <property type="protein sequence ID" value="PNZ27910.1"/>
    <property type="molecule type" value="Genomic_DNA"/>
</dbReference>
<gene>
    <name evidence="2" type="ORF">CD122_05525</name>
</gene>
<feature type="transmembrane region" description="Helical" evidence="1">
    <location>
        <begin position="34"/>
        <end position="49"/>
    </location>
</feature>
<dbReference type="Proteomes" id="UP000242752">
    <property type="component" value="Unassembled WGS sequence"/>
</dbReference>
<evidence type="ECO:0000256" key="1">
    <source>
        <dbReference type="SAM" id="Phobius"/>
    </source>
</evidence>
<dbReference type="AlphaFoldDB" id="A0A2K3YQP9"/>
<name>A0A2K3YQP9_9STAP</name>
<keyword evidence="1" id="KW-1133">Transmembrane helix</keyword>
<accession>A0A2K3YQP9</accession>
<sequence>MVKTLLIIYIIATIILYYLSTVMFTAAWAYECNVRFTFSTYFAIPFILVRTHIRLYKEQKHYDKKKARKLLMLVFDQYRFALEILFLVVAKHMKEQNIQRSKEISYRLQHKNRRQTIKMLIDDNKYEQALYTL</sequence>
<keyword evidence="1" id="KW-0812">Transmembrane</keyword>
<evidence type="ECO:0000313" key="2">
    <source>
        <dbReference type="EMBL" id="PNZ27910.1"/>
    </source>
</evidence>
<dbReference type="RefSeq" id="WP_103358001.1">
    <property type="nucleotide sequence ID" value="NZ_CP113107.1"/>
</dbReference>
<comment type="caution">
    <text evidence="2">The sequence shown here is derived from an EMBL/GenBank/DDBJ whole genome shotgun (WGS) entry which is preliminary data.</text>
</comment>
<proteinExistence type="predicted"/>
<protein>
    <submittedName>
        <fullName evidence="2">Uncharacterized protein</fullName>
    </submittedName>
</protein>
<keyword evidence="3" id="KW-1185">Reference proteome</keyword>
<organism evidence="2 3">
    <name type="scientific">Staphylococcus rostri</name>
    <dbReference type="NCBI Taxonomy" id="522262"/>
    <lineage>
        <taxon>Bacteria</taxon>
        <taxon>Bacillati</taxon>
        <taxon>Bacillota</taxon>
        <taxon>Bacilli</taxon>
        <taxon>Bacillales</taxon>
        <taxon>Staphylococcaceae</taxon>
        <taxon>Staphylococcus</taxon>
    </lineage>
</organism>
<reference evidence="2 3" key="1">
    <citation type="submission" date="2017-08" db="EMBL/GenBank/DDBJ databases">
        <title>Draft genome sequences of 64 type strains of genus Staph aureus.</title>
        <authorList>
            <person name="Cole K."/>
            <person name="Golubchik T."/>
            <person name="Russell J."/>
            <person name="Foster D."/>
            <person name="Llewelyn M."/>
            <person name="Wilson D."/>
            <person name="Crook D."/>
            <person name="Paul J."/>
        </authorList>
    </citation>
    <scope>NUCLEOTIDE SEQUENCE [LARGE SCALE GENOMIC DNA]</scope>
    <source>
        <strain evidence="2 3">DSM 21968</strain>
    </source>
</reference>
<feature type="transmembrane region" description="Helical" evidence="1">
    <location>
        <begin position="7"/>
        <end position="28"/>
    </location>
</feature>
<keyword evidence="1" id="KW-0472">Membrane</keyword>